<keyword evidence="1" id="KW-1185">Reference proteome</keyword>
<reference evidence="1" key="1">
    <citation type="journal article" date="2014" name="Nat. Commun.">
        <title>The tobacco genome sequence and its comparison with those of tomato and potato.</title>
        <authorList>
            <person name="Sierro N."/>
            <person name="Battey J.N."/>
            <person name="Ouadi S."/>
            <person name="Bakaher N."/>
            <person name="Bovet L."/>
            <person name="Willig A."/>
            <person name="Goepfert S."/>
            <person name="Peitsch M.C."/>
            <person name="Ivanov N.V."/>
        </authorList>
    </citation>
    <scope>NUCLEOTIDE SEQUENCE [LARGE SCALE GENOMIC DNA]</scope>
</reference>
<reference evidence="2" key="2">
    <citation type="submission" date="2025-08" db="UniProtKB">
        <authorList>
            <consortium name="RefSeq"/>
        </authorList>
    </citation>
    <scope>IDENTIFICATION</scope>
    <source>
        <tissue evidence="2">Leaf</tissue>
    </source>
</reference>
<organism evidence="1 2">
    <name type="scientific">Nicotiana tabacum</name>
    <name type="common">Common tobacco</name>
    <dbReference type="NCBI Taxonomy" id="4097"/>
    <lineage>
        <taxon>Eukaryota</taxon>
        <taxon>Viridiplantae</taxon>
        <taxon>Streptophyta</taxon>
        <taxon>Embryophyta</taxon>
        <taxon>Tracheophyta</taxon>
        <taxon>Spermatophyta</taxon>
        <taxon>Magnoliopsida</taxon>
        <taxon>eudicotyledons</taxon>
        <taxon>Gunneridae</taxon>
        <taxon>Pentapetalae</taxon>
        <taxon>asterids</taxon>
        <taxon>lamiids</taxon>
        <taxon>Solanales</taxon>
        <taxon>Solanaceae</taxon>
        <taxon>Nicotianoideae</taxon>
        <taxon>Nicotianeae</taxon>
        <taxon>Nicotiana</taxon>
    </lineage>
</organism>
<dbReference type="RefSeq" id="XP_075083316.1">
    <property type="nucleotide sequence ID" value="XM_075227215.1"/>
</dbReference>
<protein>
    <submittedName>
        <fullName evidence="2">Uncharacterized protein LOC142167062</fullName>
    </submittedName>
</protein>
<name>A0AC58SEB6_TOBAC</name>
<evidence type="ECO:0000313" key="2">
    <source>
        <dbReference type="RefSeq" id="XP_075083316.1"/>
    </source>
</evidence>
<proteinExistence type="predicted"/>
<evidence type="ECO:0000313" key="1">
    <source>
        <dbReference type="Proteomes" id="UP000790787"/>
    </source>
</evidence>
<accession>A0AC58SEB6</accession>
<dbReference type="Proteomes" id="UP000790787">
    <property type="component" value="Chromosome 12"/>
</dbReference>
<gene>
    <name evidence="2" type="primary">LOC142167062</name>
</gene>
<sequence>MERCLAKSCTIQNDDPTIRREAEILEKDSEDQEMQPEEVQPKIDLKIIPSHLKYAYLEKEQCPMIISSSLTAEQEERLIEVLKTHKEALGWKIADIKGINPTVCTHRILMEDSYKPIVQPKRRLNPTMQEVVKKEIVKLLAAGIIYPISDSPWDMGFIVFLMAIQGITRYQLHQKIKIRQPSRVHMEHMLIGECHLVYATPLLHFSVACDCLDAFETLKKKLSTTLIVVSLDWNQSFEVMCDASDIAVGVVLGQRKDKIFRPIYYASRTMNEAQLNYATTEKELLAVAFVFDKFRPYLIGTNVTVFTDHAALKYLLAKKDTRPRLLRWILLLQEFDLKIKDKKGTENQVADHLSRLENPPLEFSEIKEEFPDEHIFSIDSVVTQPPWFADIANYLVGKWTSQDLSYQQRKKLISDAKYYLWNEPYLFKF</sequence>